<evidence type="ECO:0000256" key="4">
    <source>
        <dbReference type="ARBA" id="ARBA00022755"/>
    </source>
</evidence>
<dbReference type="PANTHER" id="PTHR43369">
    <property type="entry name" value="PHOSPHORIBOSYLGLYCINAMIDE FORMYLTRANSFERASE"/>
    <property type="match status" value="1"/>
</dbReference>
<evidence type="ECO:0000313" key="11">
    <source>
        <dbReference type="Proteomes" id="UP000676967"/>
    </source>
</evidence>
<dbReference type="Pfam" id="PF00551">
    <property type="entry name" value="Formyl_trans_N"/>
    <property type="match status" value="1"/>
</dbReference>
<evidence type="ECO:0000259" key="9">
    <source>
        <dbReference type="Pfam" id="PF00551"/>
    </source>
</evidence>
<evidence type="ECO:0000256" key="8">
    <source>
        <dbReference type="ARBA" id="ARBA00047664"/>
    </source>
</evidence>
<keyword evidence="3" id="KW-0808">Transferase</keyword>
<dbReference type="RefSeq" id="WP_189334136.1">
    <property type="nucleotide sequence ID" value="NZ_AP023356.1"/>
</dbReference>
<keyword evidence="4" id="KW-0658">Purine biosynthesis</keyword>
<reference evidence="10 11" key="1">
    <citation type="submission" date="2020-08" db="EMBL/GenBank/DDBJ databases">
        <title>Whole genome shotgun sequence of Actinoplanes ianthinogenes NBRC 13996.</title>
        <authorList>
            <person name="Komaki H."/>
            <person name="Tamura T."/>
        </authorList>
    </citation>
    <scope>NUCLEOTIDE SEQUENCE [LARGE SCALE GENOMIC DNA]</scope>
    <source>
        <strain evidence="10 11">NBRC 13996</strain>
    </source>
</reference>
<dbReference type="EC" id="2.1.2.2" evidence="2"/>
<comment type="catalytic activity">
    <reaction evidence="8">
        <text>N(1)-(5-phospho-beta-D-ribosyl)glycinamide + (6R)-10-formyltetrahydrofolate = N(2)-formyl-N(1)-(5-phospho-beta-D-ribosyl)glycinamide + (6S)-5,6,7,8-tetrahydrofolate + H(+)</text>
        <dbReference type="Rhea" id="RHEA:15053"/>
        <dbReference type="ChEBI" id="CHEBI:15378"/>
        <dbReference type="ChEBI" id="CHEBI:57453"/>
        <dbReference type="ChEBI" id="CHEBI:143788"/>
        <dbReference type="ChEBI" id="CHEBI:147286"/>
        <dbReference type="ChEBI" id="CHEBI:195366"/>
        <dbReference type="EC" id="2.1.2.2"/>
    </reaction>
</comment>
<dbReference type="PANTHER" id="PTHR43369:SF2">
    <property type="entry name" value="PHOSPHORIBOSYLGLYCINAMIDE FORMYLTRANSFERASE"/>
    <property type="match status" value="1"/>
</dbReference>
<name>A0ABM7LJN8_9ACTN</name>
<dbReference type="SUPFAM" id="SSF53328">
    <property type="entry name" value="Formyltransferase"/>
    <property type="match status" value="1"/>
</dbReference>
<evidence type="ECO:0000256" key="6">
    <source>
        <dbReference type="ARBA" id="ARBA00041324"/>
    </source>
</evidence>
<evidence type="ECO:0000313" key="10">
    <source>
        <dbReference type="EMBL" id="BCJ39458.1"/>
    </source>
</evidence>
<feature type="domain" description="Formyl transferase N-terminal" evidence="9">
    <location>
        <begin position="25"/>
        <end position="179"/>
    </location>
</feature>
<dbReference type="Gene3D" id="3.40.50.170">
    <property type="entry name" value="Formyl transferase, N-terminal domain"/>
    <property type="match status" value="1"/>
</dbReference>
<comment type="pathway">
    <text evidence="1">Purine metabolism; IMP biosynthesis via de novo pathway; N(2)-formyl-N(1)-(5-phospho-D-ribosyl)glycinamide from N(1)-(5-phospho-D-ribosyl)glycinamide (10-formyl THF route): step 1/1.</text>
</comment>
<comment type="similarity">
    <text evidence="5">Belongs to the GART family.</text>
</comment>
<protein>
    <recommendedName>
        <fullName evidence="2">phosphoribosylglycinamide formyltransferase 1</fullName>
        <ecNumber evidence="2">2.1.2.2</ecNumber>
    </recommendedName>
    <alternativeName>
        <fullName evidence="7">5'-phosphoribosylglycinamide transformylase</fullName>
    </alternativeName>
    <alternativeName>
        <fullName evidence="6">GAR transformylase</fullName>
    </alternativeName>
</protein>
<dbReference type="InterPro" id="IPR001555">
    <property type="entry name" value="GART_AS"/>
</dbReference>
<keyword evidence="11" id="KW-1185">Reference proteome</keyword>
<evidence type="ECO:0000256" key="1">
    <source>
        <dbReference type="ARBA" id="ARBA00005054"/>
    </source>
</evidence>
<gene>
    <name evidence="10" type="primary">purN_1</name>
    <name evidence="10" type="ORF">Aiant_01150</name>
</gene>
<organism evidence="10 11">
    <name type="scientific">Actinoplanes ianthinogenes</name>
    <dbReference type="NCBI Taxonomy" id="122358"/>
    <lineage>
        <taxon>Bacteria</taxon>
        <taxon>Bacillati</taxon>
        <taxon>Actinomycetota</taxon>
        <taxon>Actinomycetes</taxon>
        <taxon>Micromonosporales</taxon>
        <taxon>Micromonosporaceae</taxon>
        <taxon>Actinoplanes</taxon>
    </lineage>
</organism>
<dbReference type="PROSITE" id="PS00373">
    <property type="entry name" value="GART"/>
    <property type="match status" value="1"/>
</dbReference>
<dbReference type="Proteomes" id="UP000676967">
    <property type="component" value="Chromosome"/>
</dbReference>
<evidence type="ECO:0000256" key="3">
    <source>
        <dbReference type="ARBA" id="ARBA00022679"/>
    </source>
</evidence>
<evidence type="ECO:0000256" key="5">
    <source>
        <dbReference type="ARBA" id="ARBA00038440"/>
    </source>
</evidence>
<evidence type="ECO:0000256" key="2">
    <source>
        <dbReference type="ARBA" id="ARBA00012254"/>
    </source>
</evidence>
<evidence type="ECO:0000256" key="7">
    <source>
        <dbReference type="ARBA" id="ARBA00041682"/>
    </source>
</evidence>
<dbReference type="InterPro" id="IPR036477">
    <property type="entry name" value="Formyl_transf_N_sf"/>
</dbReference>
<dbReference type="InterPro" id="IPR002376">
    <property type="entry name" value="Formyl_transf_N"/>
</dbReference>
<proteinExistence type="inferred from homology"/>
<dbReference type="EMBL" id="AP023356">
    <property type="protein sequence ID" value="BCJ39458.1"/>
    <property type="molecule type" value="Genomic_DNA"/>
</dbReference>
<sequence length="193" mass="21339">MLGNGVHRTFEYICRAILDGVLTNCKFTAVCANRPGAPIFGSAEAQGIPWRYLDGTSTGEIDEQALAFFRQHDVDFVILLGYGRKVGSTLLDAYPDRILNLHSAPLPRFGGQGMVQPVSQAHVLAAGVRFSGPTIHLVDADYDTGQILAHWPVRIRPDDTPESLNARCNLAAMPLYVRTIQDFVHRLDFPDEY</sequence>
<accession>A0ABM7LJN8</accession>